<name>A0ABV1KLR5_9PSEU</name>
<dbReference type="PANTHER" id="PTHR46211">
    <property type="entry name" value="GLYCEROPHOSPHORYL DIESTER PHOSPHODIESTERASE"/>
    <property type="match status" value="1"/>
</dbReference>
<protein>
    <submittedName>
        <fullName evidence="3">Glycerophosphodiester phosphodiesterase family protein</fullName>
    </submittedName>
</protein>
<dbReference type="Proteomes" id="UP001494902">
    <property type="component" value="Unassembled WGS sequence"/>
</dbReference>
<accession>A0ABV1KLR5</accession>
<dbReference type="Gene3D" id="3.20.20.190">
    <property type="entry name" value="Phosphatidylinositol (PI) phosphodiesterase"/>
    <property type="match status" value="1"/>
</dbReference>
<dbReference type="InterPro" id="IPR017946">
    <property type="entry name" value="PLC-like_Pdiesterase_TIM-brl"/>
</dbReference>
<gene>
    <name evidence="3" type="ORF">WIS52_28615</name>
</gene>
<evidence type="ECO:0000259" key="2">
    <source>
        <dbReference type="PROSITE" id="PS51704"/>
    </source>
</evidence>
<dbReference type="Pfam" id="PF03009">
    <property type="entry name" value="GDPD"/>
    <property type="match status" value="1"/>
</dbReference>
<evidence type="ECO:0000256" key="1">
    <source>
        <dbReference type="SAM" id="SignalP"/>
    </source>
</evidence>
<organism evidence="3 4">
    <name type="scientific">Pseudonocardia nematodicida</name>
    <dbReference type="NCBI Taxonomy" id="1206997"/>
    <lineage>
        <taxon>Bacteria</taxon>
        <taxon>Bacillati</taxon>
        <taxon>Actinomycetota</taxon>
        <taxon>Actinomycetes</taxon>
        <taxon>Pseudonocardiales</taxon>
        <taxon>Pseudonocardiaceae</taxon>
        <taxon>Pseudonocardia</taxon>
    </lineage>
</organism>
<dbReference type="InterPro" id="IPR030395">
    <property type="entry name" value="GP_PDE_dom"/>
</dbReference>
<dbReference type="PANTHER" id="PTHR46211:SF1">
    <property type="entry name" value="GLYCEROPHOSPHODIESTER PHOSPHODIESTERASE, CYTOPLASMIC"/>
    <property type="match status" value="1"/>
</dbReference>
<dbReference type="PROSITE" id="PS51704">
    <property type="entry name" value="GP_PDE"/>
    <property type="match status" value="1"/>
</dbReference>
<feature type="chain" id="PRO_5045728300" evidence="1">
    <location>
        <begin position="30"/>
        <end position="281"/>
    </location>
</feature>
<feature type="domain" description="GP-PDE" evidence="2">
    <location>
        <begin position="39"/>
        <end position="279"/>
    </location>
</feature>
<feature type="signal peptide" evidence="1">
    <location>
        <begin position="1"/>
        <end position="29"/>
    </location>
</feature>
<evidence type="ECO:0000313" key="3">
    <source>
        <dbReference type="EMBL" id="MEQ3554448.1"/>
    </source>
</evidence>
<sequence>MRLTRSLLCSLFTVALVPAAILSLAPAGAAAPLPDGNGVEVVAHRGASADAPENTLAAVEEAIAQDADSIEVDVQRTADGHLVLLHDVTLTRTTDVERVFPDRALDPVGEFTLDELKRLDAGSWFGPEFAGEPIPTFDELLERTGDRAALLIELKEPARYPGIGSEVAAAIGDPRPGVVVQSFDHDVMTAFAAVAPDVPAGWLFGTRPTTAELDAAAEHADQVNPSFRVVDEALLAAVAERGMQTGVYTVNDEADMRRMIDTGVHRIITDRPGVLRKVLAG</sequence>
<comment type="caution">
    <text evidence="3">The sequence shown here is derived from an EMBL/GenBank/DDBJ whole genome shotgun (WGS) entry which is preliminary data.</text>
</comment>
<evidence type="ECO:0000313" key="4">
    <source>
        <dbReference type="Proteomes" id="UP001494902"/>
    </source>
</evidence>
<dbReference type="SUPFAM" id="SSF51695">
    <property type="entry name" value="PLC-like phosphodiesterases"/>
    <property type="match status" value="1"/>
</dbReference>
<dbReference type="RefSeq" id="WP_349301514.1">
    <property type="nucleotide sequence ID" value="NZ_JBEDNQ010000014.1"/>
</dbReference>
<reference evidence="3 4" key="1">
    <citation type="submission" date="2024-03" db="EMBL/GenBank/DDBJ databases">
        <title>Draft genome sequence of Pseudonocardia nematodicida JCM 31783.</title>
        <authorList>
            <person name="Butdee W."/>
            <person name="Duangmal K."/>
        </authorList>
    </citation>
    <scope>NUCLEOTIDE SEQUENCE [LARGE SCALE GENOMIC DNA]</scope>
    <source>
        <strain evidence="3 4">JCM 31783</strain>
    </source>
</reference>
<keyword evidence="4" id="KW-1185">Reference proteome</keyword>
<proteinExistence type="predicted"/>
<dbReference type="EMBL" id="JBEDNQ010000014">
    <property type="protein sequence ID" value="MEQ3554448.1"/>
    <property type="molecule type" value="Genomic_DNA"/>
</dbReference>
<keyword evidence="1" id="KW-0732">Signal</keyword>